<dbReference type="EMBL" id="CABFLZ010000011">
    <property type="protein sequence ID" value="VTY05116.1"/>
    <property type="molecule type" value="Genomic_DNA"/>
</dbReference>
<feature type="region of interest" description="Disordered" evidence="2">
    <location>
        <begin position="1"/>
        <end position="29"/>
    </location>
</feature>
<evidence type="ECO:0000313" key="5">
    <source>
        <dbReference type="Proteomes" id="UP000626795"/>
    </source>
</evidence>
<reference evidence="4" key="1">
    <citation type="submission" date="2019-05" db="EMBL/GenBank/DDBJ databases">
        <authorList>
            <person name="Hibberd M."/>
        </authorList>
    </citation>
    <scope>NUCLEOTIDE SEQUENCE</scope>
    <source>
        <strain evidence="4">Neisseria_subflava_BgEED23</strain>
    </source>
</reference>
<evidence type="ECO:0000259" key="3">
    <source>
        <dbReference type="Pfam" id="PF13229"/>
    </source>
</evidence>
<evidence type="ECO:0000256" key="2">
    <source>
        <dbReference type="SAM" id="MobiDB-lite"/>
    </source>
</evidence>
<evidence type="ECO:0000313" key="4">
    <source>
        <dbReference type="EMBL" id="VTY05116.1"/>
    </source>
</evidence>
<name>A0A9X9QYU4_NEISU</name>
<evidence type="ECO:0000256" key="1">
    <source>
        <dbReference type="SAM" id="Coils"/>
    </source>
</evidence>
<feature type="domain" description="Right handed beta helix" evidence="3">
    <location>
        <begin position="393"/>
        <end position="571"/>
    </location>
</feature>
<dbReference type="InterPro" id="IPR012334">
    <property type="entry name" value="Pectin_lyas_fold"/>
</dbReference>
<dbReference type="InterPro" id="IPR006626">
    <property type="entry name" value="PbH1"/>
</dbReference>
<gene>
    <name evidence="4" type="ORF">ONOEEDHL_00306</name>
</gene>
<feature type="region of interest" description="Disordered" evidence="2">
    <location>
        <begin position="222"/>
        <end position="245"/>
    </location>
</feature>
<sequence>MSHKLAPLGRTHIRHGSSTPEANSKSSSPLKEWIYTHNWGDMPSVSPELKQLSGKNTVTREVVHVAEAARFDSSSSSSDGLVTKMHVARASVASVSSVSSKHTIAPKVASKHIVSKEPVNKPVNQSMEKVLAARQKVYEEAKAKKIAEAAAAKAKAVERAKEAHKAAVEKAVAERKAKLEAARKEKEAEDRVAEEKETVEIVHKKNLKDSDGHDKIAGVSSGKKAINSHDGHLSSGKANKIDDHAEGREGLSGKYRVYESKEYGNYVRVNDFGADAQGKKDSLQAFKAALEAAHKEKAMVFLDGTYYISNQIVMDKTVSGARGLFGSGMGKTKVTFDKAQTGEFNPDTNHDDIREFAGILIDGQNNKTIADLSVQYTNPDFYRKGLSYFGKVNGILVNDADNTLISKVEVSGANRAGVMFTSTASLETEKGHKLTFKERVQSGEIDETYEALPLGENNRIVDSYLHHNRVAGALIGFQQNFIGEGNRLDWNGHEADGGTGYGMAVAAGSYNYGITYRKNTTDHNYRKGLDVHDGTGIVIENNVLMGDRLYGIVAYNRQFSMDKVKITGNTIIQDPSFRLNVDDDLGKYYHMYSGIQVQTNTQYRDLHSADKGYFDISDNVIKNLTVYQNNIQTYAIEFRNHESKMDYTLNMANNKISGESTKYLIAVINDTYDRVLSKNGMGSGTITISGNDADIGKIMKGAVPVYVEEHHGNVAMHGAVTIHNNKISVREESAGYVEFAYLKSNAKEYNITNNTLKLGGDLNDALIDVHSTNPKGKASLNVANNKILTDIKGKLYDSWLRFENDINTYSEGNSHNGAALKKVNTTGSKVALSDILSEANHIVETTKETVYHHTQNVYTSGVEEHHTTTGIL</sequence>
<proteinExistence type="predicted"/>
<dbReference type="Pfam" id="PF13229">
    <property type="entry name" value="Beta_helix"/>
    <property type="match status" value="1"/>
</dbReference>
<dbReference type="SUPFAM" id="SSF51126">
    <property type="entry name" value="Pectin lyase-like"/>
    <property type="match status" value="1"/>
</dbReference>
<dbReference type="Gene3D" id="2.160.20.10">
    <property type="entry name" value="Single-stranded right-handed beta-helix, Pectin lyase-like"/>
    <property type="match status" value="1"/>
</dbReference>
<dbReference type="Proteomes" id="UP000626795">
    <property type="component" value="Unassembled WGS sequence"/>
</dbReference>
<dbReference type="SMART" id="SM00710">
    <property type="entry name" value="PbH1"/>
    <property type="match status" value="6"/>
</dbReference>
<dbReference type="InterPro" id="IPR039448">
    <property type="entry name" value="Beta_helix"/>
</dbReference>
<dbReference type="AlphaFoldDB" id="A0A9X9QYU4"/>
<keyword evidence="1" id="KW-0175">Coiled coil</keyword>
<organism evidence="4 5">
    <name type="scientific">Neisseria subflava</name>
    <dbReference type="NCBI Taxonomy" id="28449"/>
    <lineage>
        <taxon>Bacteria</taxon>
        <taxon>Pseudomonadati</taxon>
        <taxon>Pseudomonadota</taxon>
        <taxon>Betaproteobacteria</taxon>
        <taxon>Neisseriales</taxon>
        <taxon>Neisseriaceae</taxon>
        <taxon>Neisseria</taxon>
    </lineage>
</organism>
<feature type="coiled-coil region" evidence="1">
    <location>
        <begin position="154"/>
        <end position="199"/>
    </location>
</feature>
<dbReference type="InterPro" id="IPR011050">
    <property type="entry name" value="Pectin_lyase_fold/virulence"/>
</dbReference>
<keyword evidence="5" id="KW-1185">Reference proteome</keyword>
<keyword evidence="4" id="KW-0456">Lyase</keyword>
<accession>A0A9X9QYU4</accession>
<comment type="caution">
    <text evidence="4">The sequence shown here is derived from an EMBL/GenBank/DDBJ whole genome shotgun (WGS) entry which is preliminary data.</text>
</comment>
<protein>
    <submittedName>
        <fullName evidence="4">Pectate lyase superfamily protein</fullName>
    </submittedName>
</protein>
<dbReference type="GO" id="GO:0016829">
    <property type="term" value="F:lyase activity"/>
    <property type="evidence" value="ECO:0007669"/>
    <property type="project" value="UniProtKB-KW"/>
</dbReference>
<feature type="compositionally biased region" description="Polar residues" evidence="2">
    <location>
        <begin position="16"/>
        <end position="29"/>
    </location>
</feature>